<keyword evidence="2" id="KW-1185">Reference proteome</keyword>
<gene>
    <name evidence="1" type="ORF">Q361_11182</name>
</gene>
<sequence>MFEQLTDLVKQFGADAVVNNPAVPNEQNDAVLEHASGNILDTLKNIASQEGGADLIGSLFQGDNAEDGSNPVVQQITNQLSGSLGEKFGLSADDASGVAGSLIPKVLGSLIGGAKDPNNSSIQITDIIGALTNGNGGGGIMDAISKYGGMFGLDQDGDGQVGMSDAVSAVTKNSGGLGGLLGKLFGKK</sequence>
<evidence type="ECO:0008006" key="3">
    <source>
        <dbReference type="Google" id="ProtNLM"/>
    </source>
</evidence>
<reference evidence="1 2" key="1">
    <citation type="submission" date="2018-01" db="EMBL/GenBank/DDBJ databases">
        <title>Genomic Encyclopedia of Type Strains, Phase I: the one thousand microbial genomes (KMG-I) project.</title>
        <authorList>
            <person name="Goeker M."/>
        </authorList>
    </citation>
    <scope>NUCLEOTIDE SEQUENCE [LARGE SCALE GENOMIC DNA]</scope>
    <source>
        <strain evidence="1 2">DSM 17960</strain>
    </source>
</reference>
<dbReference type="RefSeq" id="WP_103726472.1">
    <property type="nucleotide sequence ID" value="NZ_PQNY01000011.1"/>
</dbReference>
<proteinExistence type="predicted"/>
<dbReference type="AlphaFoldDB" id="A0A2S4N6Q9"/>
<dbReference type="Proteomes" id="UP000237056">
    <property type="component" value="Unassembled WGS sequence"/>
</dbReference>
<name>A0A2S4N6Q9_9FLAO</name>
<accession>A0A2S4N6Q9</accession>
<dbReference type="OrthoDB" id="982085at2"/>
<comment type="caution">
    <text evidence="1">The sequence shown here is derived from an EMBL/GenBank/DDBJ whole genome shotgun (WGS) entry which is preliminary data.</text>
</comment>
<protein>
    <recommendedName>
        <fullName evidence="3">DUF937 domain-containing protein</fullName>
    </recommendedName>
</protein>
<evidence type="ECO:0000313" key="2">
    <source>
        <dbReference type="Proteomes" id="UP000237056"/>
    </source>
</evidence>
<dbReference type="EMBL" id="PQNY01000011">
    <property type="protein sequence ID" value="POS01371.1"/>
    <property type="molecule type" value="Genomic_DNA"/>
</dbReference>
<organism evidence="1 2">
    <name type="scientific">Flavobacterium croceum DSM 17960</name>
    <dbReference type="NCBI Taxonomy" id="1121886"/>
    <lineage>
        <taxon>Bacteria</taxon>
        <taxon>Pseudomonadati</taxon>
        <taxon>Bacteroidota</taxon>
        <taxon>Flavobacteriia</taxon>
        <taxon>Flavobacteriales</taxon>
        <taxon>Flavobacteriaceae</taxon>
        <taxon>Flavobacterium</taxon>
    </lineage>
</organism>
<evidence type="ECO:0000313" key="1">
    <source>
        <dbReference type="EMBL" id="POS01371.1"/>
    </source>
</evidence>